<dbReference type="RefSeq" id="WP_073370320.1">
    <property type="nucleotide sequence ID" value="NZ_FQWB01000004.1"/>
</dbReference>
<feature type="domain" description="Peptidase M61 catalytic" evidence="1">
    <location>
        <begin position="315"/>
        <end position="421"/>
    </location>
</feature>
<reference evidence="4" key="1">
    <citation type="submission" date="2016-11" db="EMBL/GenBank/DDBJ databases">
        <authorList>
            <person name="Varghese N."/>
            <person name="Submissions S."/>
        </authorList>
    </citation>
    <scope>NUCLEOTIDE SEQUENCE [LARGE SCALE GENOMIC DNA]</scope>
    <source>
        <strain evidence="4">DSM 19978</strain>
    </source>
</reference>
<dbReference type="InterPro" id="IPR036034">
    <property type="entry name" value="PDZ_sf"/>
</dbReference>
<dbReference type="Gene3D" id="1.10.390.10">
    <property type="entry name" value="Neutral Protease Domain 2"/>
    <property type="match status" value="1"/>
</dbReference>
<proteinExistence type="predicted"/>
<dbReference type="Gene3D" id="2.60.40.3650">
    <property type="match status" value="1"/>
</dbReference>
<evidence type="ECO:0000259" key="1">
    <source>
        <dbReference type="Pfam" id="PF05299"/>
    </source>
</evidence>
<evidence type="ECO:0000313" key="4">
    <source>
        <dbReference type="Proteomes" id="UP000184516"/>
    </source>
</evidence>
<protein>
    <submittedName>
        <fullName evidence="3">Predicted metalloprotease, contains C-terminal PDZ domain</fullName>
    </submittedName>
</protein>
<dbReference type="EMBL" id="FQWB01000004">
    <property type="protein sequence ID" value="SHG43131.1"/>
    <property type="molecule type" value="Genomic_DNA"/>
</dbReference>
<evidence type="ECO:0000259" key="2">
    <source>
        <dbReference type="Pfam" id="PF17899"/>
    </source>
</evidence>
<evidence type="ECO:0000313" key="3">
    <source>
        <dbReference type="EMBL" id="SHG43131.1"/>
    </source>
</evidence>
<keyword evidence="3" id="KW-0645">Protease</keyword>
<dbReference type="InterPro" id="IPR040756">
    <property type="entry name" value="Peptidase_M61_N"/>
</dbReference>
<dbReference type="SUPFAM" id="SSF55486">
    <property type="entry name" value="Metalloproteases ('zincins'), catalytic domain"/>
    <property type="match status" value="1"/>
</dbReference>
<accession>A0A1M5JRE5</accession>
<dbReference type="Proteomes" id="UP000184516">
    <property type="component" value="Unassembled WGS sequence"/>
</dbReference>
<dbReference type="GO" id="GO:0006508">
    <property type="term" value="P:proteolysis"/>
    <property type="evidence" value="ECO:0007669"/>
    <property type="project" value="UniProtKB-KW"/>
</dbReference>
<dbReference type="AlphaFoldDB" id="A0A1M5JRE5"/>
<dbReference type="OrthoDB" id="9778516at2"/>
<dbReference type="GO" id="GO:0008237">
    <property type="term" value="F:metallopeptidase activity"/>
    <property type="evidence" value="ECO:0007669"/>
    <property type="project" value="UniProtKB-KW"/>
</dbReference>
<dbReference type="STRING" id="468056.SAMN05443549_10445"/>
<dbReference type="InterPro" id="IPR007963">
    <property type="entry name" value="Peptidase_M61_catalytic"/>
</dbReference>
<feature type="domain" description="Peptidase M61 N-terminal" evidence="2">
    <location>
        <begin position="36"/>
        <end position="218"/>
    </location>
</feature>
<gene>
    <name evidence="3" type="ORF">SAMN05443549_10445</name>
</gene>
<sequence>MKKIFLALVFTTVLWSCKTANTQTSVSSKSKEEVAVNINLTDIKNDKVLVTINAPSILTDTITFRIPKTVPGTYSTDNYGRYIDDLKAYDSNGNSLEVKKIDLNSWSISKAKTLDKITYWVNDTFETETETGEKNGDEDIFSPAGSNIDAGKNVMLNTHCFVGYFTNFMSIPYQLTVSHPAELWGATSMIDQDSTATNDVFISSNYAELVENPIMYAKPDYTTFTVNEMEILIAVYSPTGKFTAESITPEMKTLMTAQKHFMGNINSTKKYSILLYLSSLKNDALASGALEHPTATTVVFPEIISKEQLITLMKDVVSHEFFHTITPLTIHSQEIQNFDYNAPKMSKHLWMYEGITEYFSNLFQINQGLIDETEFYKRITEKIENSKTMDDTMAFTTMSANVLTNPFKDQYLNVYEKGALIGMCIDIIIREKSNGTKGVLDLMRKLSNEYGVSKAFNDDALFAKITQLTYPEVGDFLETHVSGPTPIPYEIYLAKMGVTKVLLKAPAYIFEKGNKQYIAVTDKKREIIVNSDMILNDFFTNLGLLGDDIIIAVNDKNYTPDIVDEILYDCENWKENDPITLKIKRNGVEKIIKGTVKLPYEDKEGFKATDNSKSALKEAWLKG</sequence>
<dbReference type="InterPro" id="IPR027268">
    <property type="entry name" value="Peptidase_M4/M1_CTD_sf"/>
</dbReference>
<dbReference type="Gene3D" id="2.30.42.10">
    <property type="match status" value="1"/>
</dbReference>
<organism evidence="3 4">
    <name type="scientific">Flavobacterium fluvii</name>
    <dbReference type="NCBI Taxonomy" id="468056"/>
    <lineage>
        <taxon>Bacteria</taxon>
        <taxon>Pseudomonadati</taxon>
        <taxon>Bacteroidota</taxon>
        <taxon>Flavobacteriia</taxon>
        <taxon>Flavobacteriales</taxon>
        <taxon>Flavobacteriaceae</taxon>
        <taxon>Flavobacterium</taxon>
    </lineage>
</organism>
<name>A0A1M5JRE5_9FLAO</name>
<keyword evidence="3" id="KW-0482">Metalloprotease</keyword>
<keyword evidence="3" id="KW-0378">Hydrolase</keyword>
<keyword evidence="4" id="KW-1185">Reference proteome</keyword>
<dbReference type="Pfam" id="PF05299">
    <property type="entry name" value="Peptidase_M61"/>
    <property type="match status" value="1"/>
</dbReference>
<dbReference type="Pfam" id="PF17899">
    <property type="entry name" value="Peptidase_M61_N"/>
    <property type="match status" value="1"/>
</dbReference>